<accession>A0A382FY44</accession>
<feature type="transmembrane region" description="Helical" evidence="1">
    <location>
        <begin position="30"/>
        <end position="51"/>
    </location>
</feature>
<feature type="non-terminal residue" evidence="2">
    <location>
        <position position="92"/>
    </location>
</feature>
<reference evidence="2" key="1">
    <citation type="submission" date="2018-05" db="EMBL/GenBank/DDBJ databases">
        <authorList>
            <person name="Lanie J.A."/>
            <person name="Ng W.-L."/>
            <person name="Kazmierczak K.M."/>
            <person name="Andrzejewski T.M."/>
            <person name="Davidsen T.M."/>
            <person name="Wayne K.J."/>
            <person name="Tettelin H."/>
            <person name="Glass J.I."/>
            <person name="Rusch D."/>
            <person name="Podicherti R."/>
            <person name="Tsui H.-C.T."/>
            <person name="Winkler M.E."/>
        </authorList>
    </citation>
    <scope>NUCLEOTIDE SEQUENCE</scope>
</reference>
<gene>
    <name evidence="2" type="ORF">METZ01_LOCUS220021</name>
</gene>
<keyword evidence="1" id="KW-0812">Transmembrane</keyword>
<name>A0A382FY44_9ZZZZ</name>
<proteinExistence type="predicted"/>
<dbReference type="EMBL" id="UINC01052159">
    <property type="protein sequence ID" value="SVB67167.1"/>
    <property type="molecule type" value="Genomic_DNA"/>
</dbReference>
<organism evidence="2">
    <name type="scientific">marine metagenome</name>
    <dbReference type="NCBI Taxonomy" id="408172"/>
    <lineage>
        <taxon>unclassified sequences</taxon>
        <taxon>metagenomes</taxon>
        <taxon>ecological metagenomes</taxon>
    </lineage>
</organism>
<dbReference type="AlphaFoldDB" id="A0A382FY44"/>
<protein>
    <submittedName>
        <fullName evidence="2">Uncharacterized protein</fullName>
    </submittedName>
</protein>
<keyword evidence="1" id="KW-1133">Transmembrane helix</keyword>
<keyword evidence="1" id="KW-0472">Membrane</keyword>
<evidence type="ECO:0000256" key="1">
    <source>
        <dbReference type="SAM" id="Phobius"/>
    </source>
</evidence>
<sequence length="92" mass="10117">MFLTLGIVLETLSGFKVGFYLDVTNSTRRLMWTLAHTHGTLLSVLNIVFALSVRQVPSWKETTRTLASRCLLGALALMPLGFFLGGVRIYGG</sequence>
<evidence type="ECO:0000313" key="2">
    <source>
        <dbReference type="EMBL" id="SVB67167.1"/>
    </source>
</evidence>
<feature type="transmembrane region" description="Helical" evidence="1">
    <location>
        <begin position="71"/>
        <end position="91"/>
    </location>
</feature>